<comment type="function">
    <text evidence="6">Repressor of the lactose catabolism operon. Galactose-6-phosphate is the inducer.</text>
</comment>
<dbReference type="InterPro" id="IPR001034">
    <property type="entry name" value="DeoR_HTH"/>
</dbReference>
<dbReference type="Gene3D" id="3.40.50.1360">
    <property type="match status" value="1"/>
</dbReference>
<dbReference type="GO" id="GO:0003700">
    <property type="term" value="F:DNA-binding transcription factor activity"/>
    <property type="evidence" value="ECO:0007669"/>
    <property type="project" value="InterPro"/>
</dbReference>
<dbReference type="Pfam" id="PF00455">
    <property type="entry name" value="DeoRC"/>
    <property type="match status" value="1"/>
</dbReference>
<dbReference type="InterPro" id="IPR014036">
    <property type="entry name" value="DeoR-like_C"/>
</dbReference>
<name>A0A498D303_9FIRM</name>
<reference evidence="8 9" key="1">
    <citation type="submission" date="2018-10" db="EMBL/GenBank/DDBJ databases">
        <title>Anaerotruncus faecis sp. nov., isolated from human feces.</title>
        <authorList>
            <person name="Wang Y.-J."/>
        </authorList>
    </citation>
    <scope>NUCLEOTIDE SEQUENCE [LARGE SCALE GENOMIC DNA]</scope>
    <source>
        <strain evidence="8 9">22A2-44</strain>
    </source>
</reference>
<dbReference type="InterPro" id="IPR036390">
    <property type="entry name" value="WH_DNA-bd_sf"/>
</dbReference>
<dbReference type="AlphaFoldDB" id="A0A498D303"/>
<dbReference type="PANTHER" id="PTHR30363:SF4">
    <property type="entry name" value="GLYCEROL-3-PHOSPHATE REGULON REPRESSOR"/>
    <property type="match status" value="1"/>
</dbReference>
<accession>A0A498D303</accession>
<dbReference type="RefSeq" id="WP_121586173.1">
    <property type="nucleotide sequence ID" value="NZ_RCHT01000003.1"/>
</dbReference>
<sequence>MKQREYRILELLTERKRIEVAALAREIGVSQVTVRKDLDALEEKGVIHREHGWAVLCSPDDLNGRIAYHYEAKRRIAARAAELVRDGETVMIESGSCCALLADTLAGAGRDVTIITNSAFIAGYVRRKPGAKVILLGGVYQNDAQVMVGPLVRQCAENFCVDRLFIGTDGYASRSGFTNSDHLRAQAVRDMAAQAEEVVVLMESSKFGRHGVVPLQLAEKARTVITDDGIPPEARHELEARAVTVHTVPANE</sequence>
<dbReference type="Proteomes" id="UP000276301">
    <property type="component" value="Unassembled WGS sequence"/>
</dbReference>
<dbReference type="GO" id="GO:0043565">
    <property type="term" value="F:sequence-specific DNA binding"/>
    <property type="evidence" value="ECO:0007669"/>
    <property type="project" value="InterPro"/>
</dbReference>
<evidence type="ECO:0000256" key="4">
    <source>
        <dbReference type="ARBA" id="ARBA00023125"/>
    </source>
</evidence>
<proteinExistence type="predicted"/>
<dbReference type="PANTHER" id="PTHR30363">
    <property type="entry name" value="HTH-TYPE TRANSCRIPTIONAL REGULATOR SRLR-RELATED"/>
    <property type="match status" value="1"/>
</dbReference>
<keyword evidence="4" id="KW-0238">DNA-binding</keyword>
<evidence type="ECO:0000256" key="5">
    <source>
        <dbReference type="ARBA" id="ARBA00023163"/>
    </source>
</evidence>
<gene>
    <name evidence="8" type="ORF">D4A47_03515</name>
</gene>
<evidence type="ECO:0000313" key="9">
    <source>
        <dbReference type="Proteomes" id="UP000276301"/>
    </source>
</evidence>
<dbReference type="Pfam" id="PF08220">
    <property type="entry name" value="HTH_DeoR"/>
    <property type="match status" value="1"/>
</dbReference>
<evidence type="ECO:0000313" key="8">
    <source>
        <dbReference type="EMBL" id="RLL13547.1"/>
    </source>
</evidence>
<dbReference type="InterPro" id="IPR036388">
    <property type="entry name" value="WH-like_DNA-bd_sf"/>
</dbReference>
<dbReference type="PRINTS" id="PR00037">
    <property type="entry name" value="HTHLACR"/>
</dbReference>
<evidence type="ECO:0000256" key="2">
    <source>
        <dbReference type="ARBA" id="ARBA00022491"/>
    </source>
</evidence>
<dbReference type="SUPFAM" id="SSF100950">
    <property type="entry name" value="NagB/RpiA/CoA transferase-like"/>
    <property type="match status" value="1"/>
</dbReference>
<keyword evidence="2" id="KW-0678">Repressor</keyword>
<dbReference type="InterPro" id="IPR050313">
    <property type="entry name" value="Carb_Metab_HTH_regulators"/>
</dbReference>
<dbReference type="PRINTS" id="PR00033">
    <property type="entry name" value="HTHASNC"/>
</dbReference>
<organism evidence="8 9">
    <name type="scientific">Anaerotruncus massiliensis</name>
    <name type="common">ex Liu et al. 2021</name>
    <dbReference type="NCBI Taxonomy" id="2321404"/>
    <lineage>
        <taxon>Bacteria</taxon>
        <taxon>Bacillati</taxon>
        <taxon>Bacillota</taxon>
        <taxon>Clostridia</taxon>
        <taxon>Eubacteriales</taxon>
        <taxon>Oscillospiraceae</taxon>
        <taxon>Anaerotruncus</taxon>
    </lineage>
</organism>
<feature type="domain" description="HTH deoR-type" evidence="7">
    <location>
        <begin position="1"/>
        <end position="56"/>
    </location>
</feature>
<dbReference type="SUPFAM" id="SSF46785">
    <property type="entry name" value="Winged helix' DNA-binding domain"/>
    <property type="match status" value="1"/>
</dbReference>
<dbReference type="PROSITE" id="PS51000">
    <property type="entry name" value="HTH_DEOR_2"/>
    <property type="match status" value="1"/>
</dbReference>
<keyword evidence="5" id="KW-0804">Transcription</keyword>
<comment type="caution">
    <text evidence="8">The sequence shown here is derived from an EMBL/GenBank/DDBJ whole genome shotgun (WGS) entry which is preliminary data.</text>
</comment>
<protein>
    <recommendedName>
        <fullName evidence="1">Lactose phosphotransferase system repressor</fullName>
    </recommendedName>
</protein>
<evidence type="ECO:0000259" key="7">
    <source>
        <dbReference type="PROSITE" id="PS51000"/>
    </source>
</evidence>
<dbReference type="SMART" id="SM01134">
    <property type="entry name" value="DeoRC"/>
    <property type="match status" value="1"/>
</dbReference>
<evidence type="ECO:0000256" key="3">
    <source>
        <dbReference type="ARBA" id="ARBA00023015"/>
    </source>
</evidence>
<dbReference type="InterPro" id="IPR000485">
    <property type="entry name" value="AsnC-type_HTH_dom"/>
</dbReference>
<keyword evidence="9" id="KW-1185">Reference proteome</keyword>
<dbReference type="PROSITE" id="PS00894">
    <property type="entry name" value="HTH_DEOR_1"/>
    <property type="match status" value="1"/>
</dbReference>
<evidence type="ECO:0000256" key="6">
    <source>
        <dbReference type="ARBA" id="ARBA00024937"/>
    </source>
</evidence>
<dbReference type="EMBL" id="RCHT01000003">
    <property type="protein sequence ID" value="RLL13547.1"/>
    <property type="molecule type" value="Genomic_DNA"/>
</dbReference>
<evidence type="ECO:0000256" key="1">
    <source>
        <dbReference type="ARBA" id="ARBA00021390"/>
    </source>
</evidence>
<dbReference type="InterPro" id="IPR037171">
    <property type="entry name" value="NagB/RpiA_transferase-like"/>
</dbReference>
<keyword evidence="3" id="KW-0805">Transcription regulation</keyword>
<dbReference type="InterPro" id="IPR018356">
    <property type="entry name" value="Tscrpt_reg_HTH_DeoR_CS"/>
</dbReference>
<dbReference type="SMART" id="SM00420">
    <property type="entry name" value="HTH_DEOR"/>
    <property type="match status" value="1"/>
</dbReference>
<dbReference type="Gene3D" id="1.10.10.10">
    <property type="entry name" value="Winged helix-like DNA-binding domain superfamily/Winged helix DNA-binding domain"/>
    <property type="match status" value="1"/>
</dbReference>